<keyword evidence="1" id="KW-0472">Membrane</keyword>
<evidence type="ECO:0000313" key="2">
    <source>
        <dbReference type="EMBL" id="GAL85377.1"/>
    </source>
</evidence>
<dbReference type="InterPro" id="IPR009045">
    <property type="entry name" value="Zn_M74/Hedgehog-like"/>
</dbReference>
<dbReference type="eggNOG" id="ENOG502Z81J">
    <property type="taxonomic scope" value="Bacteria"/>
</dbReference>
<feature type="transmembrane region" description="Helical" evidence="1">
    <location>
        <begin position="65"/>
        <end position="85"/>
    </location>
</feature>
<dbReference type="STRING" id="153721.MYP_2606"/>
<accession>A0A098LG14</accession>
<feature type="transmembrane region" description="Helical" evidence="1">
    <location>
        <begin position="20"/>
        <end position="44"/>
    </location>
</feature>
<comment type="caution">
    <text evidence="2">The sequence shown here is derived from an EMBL/GenBank/DDBJ whole genome shotgun (WGS) entry which is preliminary data.</text>
</comment>
<keyword evidence="1" id="KW-0812">Transmembrane</keyword>
<organism evidence="2 3">
    <name type="scientific">Sporocytophaga myxococcoides</name>
    <dbReference type="NCBI Taxonomy" id="153721"/>
    <lineage>
        <taxon>Bacteria</taxon>
        <taxon>Pseudomonadati</taxon>
        <taxon>Bacteroidota</taxon>
        <taxon>Cytophagia</taxon>
        <taxon>Cytophagales</taxon>
        <taxon>Cytophagaceae</taxon>
        <taxon>Sporocytophaga</taxon>
    </lineage>
</organism>
<dbReference type="Proteomes" id="UP000030185">
    <property type="component" value="Unassembled WGS sequence"/>
</dbReference>
<dbReference type="EMBL" id="BBLT01000004">
    <property type="protein sequence ID" value="GAL85377.1"/>
    <property type="molecule type" value="Genomic_DNA"/>
</dbReference>
<gene>
    <name evidence="2" type="ORF">MYP_2606</name>
</gene>
<keyword evidence="1" id="KW-1133">Transmembrane helix</keyword>
<evidence type="ECO:0000313" key="3">
    <source>
        <dbReference type="Proteomes" id="UP000030185"/>
    </source>
</evidence>
<reference evidence="2 3" key="1">
    <citation type="submission" date="2014-09" db="EMBL/GenBank/DDBJ databases">
        <title>Sporocytophaga myxococcoides PG-01 genome sequencing.</title>
        <authorList>
            <person name="Liu L."/>
            <person name="Gao P.J."/>
            <person name="Chen G.J."/>
            <person name="Wang L.S."/>
        </authorList>
    </citation>
    <scope>NUCLEOTIDE SEQUENCE [LARGE SCALE GENOMIC DNA]</scope>
    <source>
        <strain evidence="2 3">PG-01</strain>
    </source>
</reference>
<name>A0A098LG14_9BACT</name>
<keyword evidence="3" id="KW-1185">Reference proteome</keyword>
<dbReference type="AlphaFoldDB" id="A0A098LG14"/>
<dbReference type="Gene3D" id="3.30.1380.10">
    <property type="match status" value="1"/>
</dbReference>
<protein>
    <submittedName>
        <fullName evidence="2">Uncharacterized protein</fullName>
    </submittedName>
</protein>
<sequence>MINNNLHFSGMNKVRLFFRILIFCVLTVVSQIGGLVYLLTLYIFKSLDPRIKSKVAFTILKLTSFVVLYLITAFIIVPPVAALFGRVPLPIYSANHLKPLNKITWMFNRNYVTPKLRRAILNASVEMNKKYPGTEINYLDACFPFIDKFPLIPHLSHNDGRKLDLAFLYIDNHSGKESNESPSFIGYGICEEPQNGEVKTAEFCKSKGYLQYSFLKYIIPQSSKTDFKFDAERTKSLVELLDKEEDVSKIFIEPHLKERLNLQSGKIRFHGCQAVRHDDHIHFQVK</sequence>
<proteinExistence type="predicted"/>
<evidence type="ECO:0000256" key="1">
    <source>
        <dbReference type="SAM" id="Phobius"/>
    </source>
</evidence>